<gene>
    <name evidence="1" type="primary">ygcF</name>
</gene>
<accession>Q84EZ5</accession>
<proteinExistence type="predicted"/>
<evidence type="ECO:0000313" key="1">
    <source>
        <dbReference type="EMBL" id="CAC83618.1"/>
    </source>
</evidence>
<dbReference type="AlphaFoldDB" id="Q84EZ5"/>
<reference evidence="1" key="1">
    <citation type="journal article" date="2004" name="Mol. Microbiol.">
        <title>The RhaS activator controls the Erwinia chrysanthemi 3937 genes rhiN, rhiT and rhiE involved in rhamnogalacturonan catabolism.</title>
        <authorList>
            <person name="Hugouvieux-Cotte-Pattat N."/>
        </authorList>
    </citation>
    <scope>NUCLEOTIDE SEQUENCE</scope>
    <source>
        <strain evidence="1">3937</strain>
    </source>
</reference>
<sequence>MAPAIGDNSGLARRNNETRCFTRLTKCSRPC</sequence>
<protein>
    <submittedName>
        <fullName evidence="1">YgcF protein</fullName>
    </submittedName>
</protein>
<name>Q84EZ5_DICCH</name>
<dbReference type="EMBL" id="AJ292045">
    <property type="protein sequence ID" value="CAC83618.1"/>
    <property type="molecule type" value="Genomic_DNA"/>
</dbReference>
<feature type="non-terminal residue" evidence="1">
    <location>
        <position position="31"/>
    </location>
</feature>
<organism evidence="1">
    <name type="scientific">Dickeya chrysanthemi</name>
    <name type="common">Pectobacterium chrysanthemi</name>
    <name type="synonym">Erwinia chrysanthemi</name>
    <dbReference type="NCBI Taxonomy" id="556"/>
    <lineage>
        <taxon>Bacteria</taxon>
        <taxon>Pseudomonadati</taxon>
        <taxon>Pseudomonadota</taxon>
        <taxon>Gammaproteobacteria</taxon>
        <taxon>Enterobacterales</taxon>
        <taxon>Pectobacteriaceae</taxon>
        <taxon>Dickeya</taxon>
    </lineage>
</organism>